<keyword evidence="1" id="KW-0472">Membrane</keyword>
<evidence type="ECO:0000313" key="2">
    <source>
        <dbReference type="EMBL" id="ODQ74506.1"/>
    </source>
</evidence>
<organism evidence="2 3">
    <name type="scientific">Lipomyces starkeyi NRRL Y-11557</name>
    <dbReference type="NCBI Taxonomy" id="675824"/>
    <lineage>
        <taxon>Eukaryota</taxon>
        <taxon>Fungi</taxon>
        <taxon>Dikarya</taxon>
        <taxon>Ascomycota</taxon>
        <taxon>Saccharomycotina</taxon>
        <taxon>Lipomycetes</taxon>
        <taxon>Lipomycetales</taxon>
        <taxon>Lipomycetaceae</taxon>
        <taxon>Lipomyces</taxon>
    </lineage>
</organism>
<evidence type="ECO:0000256" key="1">
    <source>
        <dbReference type="SAM" id="Phobius"/>
    </source>
</evidence>
<dbReference type="EMBL" id="KV454292">
    <property type="protein sequence ID" value="ODQ74506.1"/>
    <property type="molecule type" value="Genomic_DNA"/>
</dbReference>
<keyword evidence="1" id="KW-0812">Transmembrane</keyword>
<sequence>MLKGCRASLSCSLYLIKDSRVQPLAHLVQVQISQANAQQLTRRMLTFFRSGFVFYSILISIYIKT</sequence>
<protein>
    <submittedName>
        <fullName evidence="2">Uncharacterized protein</fullName>
    </submittedName>
</protein>
<keyword evidence="1" id="KW-1133">Transmembrane helix</keyword>
<gene>
    <name evidence="2" type="ORF">LIPSTDRAFT_256177</name>
</gene>
<dbReference type="Proteomes" id="UP000094385">
    <property type="component" value="Unassembled WGS sequence"/>
</dbReference>
<keyword evidence="3" id="KW-1185">Reference proteome</keyword>
<evidence type="ECO:0000313" key="3">
    <source>
        <dbReference type="Proteomes" id="UP000094385"/>
    </source>
</evidence>
<accession>A0A1E3QA22</accession>
<proteinExistence type="predicted"/>
<dbReference type="AlphaFoldDB" id="A0A1E3QA22"/>
<feature type="transmembrane region" description="Helical" evidence="1">
    <location>
        <begin position="46"/>
        <end position="63"/>
    </location>
</feature>
<reference evidence="2 3" key="1">
    <citation type="journal article" date="2016" name="Proc. Natl. Acad. Sci. U.S.A.">
        <title>Comparative genomics of biotechnologically important yeasts.</title>
        <authorList>
            <person name="Riley R."/>
            <person name="Haridas S."/>
            <person name="Wolfe K.H."/>
            <person name="Lopes M.R."/>
            <person name="Hittinger C.T."/>
            <person name="Goeker M."/>
            <person name="Salamov A.A."/>
            <person name="Wisecaver J.H."/>
            <person name="Long T.M."/>
            <person name="Calvey C.H."/>
            <person name="Aerts A.L."/>
            <person name="Barry K.W."/>
            <person name="Choi C."/>
            <person name="Clum A."/>
            <person name="Coughlan A.Y."/>
            <person name="Deshpande S."/>
            <person name="Douglass A.P."/>
            <person name="Hanson S.J."/>
            <person name="Klenk H.-P."/>
            <person name="LaButti K.M."/>
            <person name="Lapidus A."/>
            <person name="Lindquist E.A."/>
            <person name="Lipzen A.M."/>
            <person name="Meier-Kolthoff J.P."/>
            <person name="Ohm R.A."/>
            <person name="Otillar R.P."/>
            <person name="Pangilinan J.L."/>
            <person name="Peng Y."/>
            <person name="Rokas A."/>
            <person name="Rosa C.A."/>
            <person name="Scheuner C."/>
            <person name="Sibirny A.A."/>
            <person name="Slot J.C."/>
            <person name="Stielow J.B."/>
            <person name="Sun H."/>
            <person name="Kurtzman C.P."/>
            <person name="Blackwell M."/>
            <person name="Grigoriev I.V."/>
            <person name="Jeffries T.W."/>
        </authorList>
    </citation>
    <scope>NUCLEOTIDE SEQUENCE [LARGE SCALE GENOMIC DNA]</scope>
    <source>
        <strain evidence="2 3">NRRL Y-11557</strain>
    </source>
</reference>
<name>A0A1E3QA22_LIPST</name>